<sequence>LHEGVEVPESQDEHFAGRVQFDKDVLREGRIRLHVSRLRTDDSGLYLCEVSTNYGVSYGECRLNVTAATDQPEPEPEPEPELEPERPERGSWREIVLYCGLTAAAVTQLCGIDGREKMMWIPLLVVLTSSVCGMLAVKRTLYQAEENEDITIRWDSHTKTDMSRTNLVCFLQSKPLKVLYEMMNGVEVPESQHQQFAGRVQCDEDALREGRVRLHLSRVRTDDSGNYWCDLAANYDELLRRWVLKTTEHFVLNVTSHDVILTTPESAEGETRSPGEPVKVKKVRSDHWDKVKTALGALNVGALIVAGLIFLLDAAVRGLVSLFH</sequence>
<proteinExistence type="predicted"/>
<dbReference type="EMBL" id="CM041532">
    <property type="protein sequence ID" value="KAI3376111.1"/>
    <property type="molecule type" value="Genomic_DNA"/>
</dbReference>
<feature type="non-terminal residue" evidence="1">
    <location>
        <position position="1"/>
    </location>
</feature>
<keyword evidence="2" id="KW-1185">Reference proteome</keyword>
<protein>
    <submittedName>
        <fullName evidence="1">Uncharacterized protein</fullName>
    </submittedName>
</protein>
<evidence type="ECO:0000313" key="2">
    <source>
        <dbReference type="Proteomes" id="UP000831701"/>
    </source>
</evidence>
<evidence type="ECO:0000313" key="1">
    <source>
        <dbReference type="EMBL" id="KAI3376111.1"/>
    </source>
</evidence>
<accession>A0ACB8X818</accession>
<comment type="caution">
    <text evidence="1">The sequence shown here is derived from an EMBL/GenBank/DDBJ whole genome shotgun (WGS) entry which is preliminary data.</text>
</comment>
<dbReference type="Proteomes" id="UP000831701">
    <property type="component" value="Chromosome 2"/>
</dbReference>
<gene>
    <name evidence="1" type="ORF">L3Q82_016643</name>
</gene>
<reference evidence="1" key="1">
    <citation type="submission" date="2022-04" db="EMBL/GenBank/DDBJ databases">
        <title>Jade perch genome.</title>
        <authorList>
            <person name="Chao B."/>
        </authorList>
    </citation>
    <scope>NUCLEOTIDE SEQUENCE</scope>
    <source>
        <strain evidence="1">CB-2022</strain>
    </source>
</reference>
<organism evidence="1 2">
    <name type="scientific">Scortum barcoo</name>
    <name type="common">barcoo grunter</name>
    <dbReference type="NCBI Taxonomy" id="214431"/>
    <lineage>
        <taxon>Eukaryota</taxon>
        <taxon>Metazoa</taxon>
        <taxon>Chordata</taxon>
        <taxon>Craniata</taxon>
        <taxon>Vertebrata</taxon>
        <taxon>Euteleostomi</taxon>
        <taxon>Actinopterygii</taxon>
        <taxon>Neopterygii</taxon>
        <taxon>Teleostei</taxon>
        <taxon>Neoteleostei</taxon>
        <taxon>Acanthomorphata</taxon>
        <taxon>Eupercaria</taxon>
        <taxon>Centrarchiformes</taxon>
        <taxon>Terapontoidei</taxon>
        <taxon>Terapontidae</taxon>
        <taxon>Scortum</taxon>
    </lineage>
</organism>
<name>A0ACB8X818_9TELE</name>